<dbReference type="Pfam" id="PF20493">
    <property type="entry name" value="WD-like_fungi"/>
    <property type="match status" value="1"/>
</dbReference>
<evidence type="ECO:0000259" key="3">
    <source>
        <dbReference type="Pfam" id="PF20493"/>
    </source>
</evidence>
<dbReference type="Proteomes" id="UP001174936">
    <property type="component" value="Unassembled WGS sequence"/>
</dbReference>
<name>A0AA39Y8K4_9PEZI</name>
<feature type="region of interest" description="Disordered" evidence="1">
    <location>
        <begin position="170"/>
        <end position="195"/>
    </location>
</feature>
<proteinExistence type="predicted"/>
<comment type="caution">
    <text evidence="4">The sequence shown here is derived from an EMBL/GenBank/DDBJ whole genome shotgun (WGS) entry which is preliminary data.</text>
</comment>
<accession>A0AA39Y8K4</accession>
<dbReference type="InterPro" id="IPR046925">
    <property type="entry name" value="WD-like_fungi"/>
</dbReference>
<feature type="domain" description="WD-like" evidence="3">
    <location>
        <begin position="66"/>
        <end position="172"/>
    </location>
</feature>
<keyword evidence="5" id="KW-1185">Reference proteome</keyword>
<evidence type="ECO:0000313" key="4">
    <source>
        <dbReference type="EMBL" id="KAK0648046.1"/>
    </source>
</evidence>
<keyword evidence="2" id="KW-0732">Signal</keyword>
<sequence length="195" mass="21302">MIRQSIISSLLAVGTLATPSPERWFVSQTVATPYGTLSVHSLNTTVETRGIDPHISPYSSYASCSAWELECSPKSAPFVTTCDALFRAFASAEDLYLAKKPRALCLDGPGIGQCCVSWSKPLGKGMQPKYLLEPAEKIRYGCVERQNMAGAVRNVDYGVCVTVCLSSKPKECKDRKEDKKKKGSGNNGGRKWWEG</sequence>
<evidence type="ECO:0000313" key="5">
    <source>
        <dbReference type="Proteomes" id="UP001174936"/>
    </source>
</evidence>
<dbReference type="AlphaFoldDB" id="A0AA39Y8K4"/>
<feature type="chain" id="PRO_5041452692" description="WD-like domain-containing protein" evidence="2">
    <location>
        <begin position="18"/>
        <end position="195"/>
    </location>
</feature>
<dbReference type="EMBL" id="JAULSV010000003">
    <property type="protein sequence ID" value="KAK0648046.1"/>
    <property type="molecule type" value="Genomic_DNA"/>
</dbReference>
<feature type="signal peptide" evidence="2">
    <location>
        <begin position="1"/>
        <end position="17"/>
    </location>
</feature>
<evidence type="ECO:0000256" key="1">
    <source>
        <dbReference type="SAM" id="MobiDB-lite"/>
    </source>
</evidence>
<evidence type="ECO:0000256" key="2">
    <source>
        <dbReference type="SAM" id="SignalP"/>
    </source>
</evidence>
<organism evidence="4 5">
    <name type="scientific">Cercophora newfieldiana</name>
    <dbReference type="NCBI Taxonomy" id="92897"/>
    <lineage>
        <taxon>Eukaryota</taxon>
        <taxon>Fungi</taxon>
        <taxon>Dikarya</taxon>
        <taxon>Ascomycota</taxon>
        <taxon>Pezizomycotina</taxon>
        <taxon>Sordariomycetes</taxon>
        <taxon>Sordariomycetidae</taxon>
        <taxon>Sordariales</taxon>
        <taxon>Lasiosphaeriaceae</taxon>
        <taxon>Cercophora</taxon>
    </lineage>
</organism>
<gene>
    <name evidence="4" type="ORF">B0T16DRAFT_407622</name>
</gene>
<reference evidence="4" key="1">
    <citation type="submission" date="2023-06" db="EMBL/GenBank/DDBJ databases">
        <title>Genome-scale phylogeny and comparative genomics of the fungal order Sordariales.</title>
        <authorList>
            <consortium name="Lawrence Berkeley National Laboratory"/>
            <person name="Hensen N."/>
            <person name="Bonometti L."/>
            <person name="Westerberg I."/>
            <person name="Brannstrom I.O."/>
            <person name="Guillou S."/>
            <person name="Cros-Aarteil S."/>
            <person name="Calhoun S."/>
            <person name="Haridas S."/>
            <person name="Kuo A."/>
            <person name="Mondo S."/>
            <person name="Pangilinan J."/>
            <person name="Riley R."/>
            <person name="Labutti K."/>
            <person name="Andreopoulos B."/>
            <person name="Lipzen A."/>
            <person name="Chen C."/>
            <person name="Yanf M."/>
            <person name="Daum C."/>
            <person name="Ng V."/>
            <person name="Clum A."/>
            <person name="Steindorff A."/>
            <person name="Ohm R."/>
            <person name="Martin F."/>
            <person name="Silar P."/>
            <person name="Natvig D."/>
            <person name="Lalanne C."/>
            <person name="Gautier V."/>
            <person name="Ament-Velasquez S.L."/>
            <person name="Kruys A."/>
            <person name="Hutchinson M.I."/>
            <person name="Powell A.J."/>
            <person name="Barry K."/>
            <person name="Miller A.N."/>
            <person name="Grigoriev I.V."/>
            <person name="Debuchy R."/>
            <person name="Gladieux P."/>
            <person name="Thoren M.H."/>
            <person name="Johannesson H."/>
        </authorList>
    </citation>
    <scope>NUCLEOTIDE SEQUENCE</scope>
    <source>
        <strain evidence="4">SMH2532-1</strain>
    </source>
</reference>
<protein>
    <recommendedName>
        <fullName evidence="3">WD-like domain-containing protein</fullName>
    </recommendedName>
</protein>